<feature type="signal peptide" evidence="5">
    <location>
        <begin position="1"/>
        <end position="22"/>
    </location>
</feature>
<dbReference type="EMBL" id="NAJO01000002">
    <property type="protein sequence ID" value="OQO14169.1"/>
    <property type="molecule type" value="Genomic_DNA"/>
</dbReference>
<sequence>MDPVGTLLSIATLALIIDDLCGAYVEAPRTLAAIRLQIKVLETSLQRVQEWLHFTDPTTKAQIMGSINDATFTVDSALQALKADLTEITSNGSKTVKVFGRQGSDQWTKTKFAWNEARLRRHLTDVRECSSLMRFTLAVCQLPSGRSADFEIKEVSIGARKLSRVHKSTRSARRPMLARQQSQDPVEQSTDFKQFMAAVIAAEEDLVTDPLSDAADEPVAASGLDDSSMSVVVAEGDAGQTLGSEALLCEKHLIPFENADLTESLPEVVQGTDAVDSASRLPIRAAKSALEFPLVHSTLPEVLAADGSLAHAEGVSRRAQEASLESTKVVPRKPVRQKSVPVDRAAPQVDLEKEVDGATLGTAQRQSPRTEEHKLPTRGSEESTGEPLSPVMWTRNAVTHSDSVSSSGSYTYVEPDTPPPYVAASSDRIGTRTAAQQRQRQISSLSTNRRTSSFANLGDVKLSQQVTNCSALLQAIKVDDEDEVIDLLSQGADPEDIEPGTQRTALLEAARLARREMCRLLIRAGSQVHVSDLDGCTALHLSASRGDALIGRMLLDAGAQIEAYDRKGRTPLQVAAESGRTEFVMFLLEQTPKRGTNDPGMIKALYQSIRLGDVTSAQEFLAHNVKPRKLKDSWKLTSYAAQSGNLQMLEFVLKQKVSLKEKSPDGWTALHFAAKHGHTAMVERLLDMKLSSRDKTKKAKETALHMAVHQQYADTALVLMGHKDANVTATDADDQEALHHATRNGDVRLVTELLAHEAKLKSQNAFGWRPIHLAAAYGHIEMLTLFVTHGIDLHAQLGKPSFKPARKTNEAARKGYWAEIRWPHEGATALDLAIEFGQVEAAKLLLAAGAKIEDADSQRWRPLHYAAFHIQPELVELLLARGASPSSTTTDGSTPHALGYREHGLAASQEDKDHIHYTLQAAASTSKKSAWKSMTEYRLGSATGRSARERNQAWHTAEMADTLYRDKNVDDGEEDLSTIVSDIPGLQTSELDSTLSLVSSASPSELTASARRRSTMSLGKIHT</sequence>
<evidence type="ECO:0000256" key="1">
    <source>
        <dbReference type="ARBA" id="ARBA00022737"/>
    </source>
</evidence>
<dbReference type="PROSITE" id="PS50088">
    <property type="entry name" value="ANK_REPEAT"/>
    <property type="match status" value="7"/>
</dbReference>
<evidence type="ECO:0000256" key="2">
    <source>
        <dbReference type="ARBA" id="ARBA00023043"/>
    </source>
</evidence>
<gene>
    <name evidence="6" type="ORF">B0A48_01045</name>
</gene>
<evidence type="ECO:0000256" key="5">
    <source>
        <dbReference type="SAM" id="SignalP"/>
    </source>
</evidence>
<feature type="chain" id="PRO_5012777038" evidence="5">
    <location>
        <begin position="23"/>
        <end position="1023"/>
    </location>
</feature>
<keyword evidence="5" id="KW-0732">Signal</keyword>
<keyword evidence="7" id="KW-1185">Reference proteome</keyword>
<dbReference type="PANTHER" id="PTHR24198:SF165">
    <property type="entry name" value="ANKYRIN REPEAT-CONTAINING PROTEIN-RELATED"/>
    <property type="match status" value="1"/>
</dbReference>
<dbReference type="STRING" id="1507870.A0A1V8TS49"/>
<feature type="compositionally biased region" description="Basic and acidic residues" evidence="4">
    <location>
        <begin position="368"/>
        <end position="381"/>
    </location>
</feature>
<feature type="region of interest" description="Disordered" evidence="4">
    <location>
        <begin position="168"/>
        <end position="187"/>
    </location>
</feature>
<dbReference type="PROSITE" id="PS50297">
    <property type="entry name" value="ANK_REP_REGION"/>
    <property type="match status" value="6"/>
</dbReference>
<dbReference type="Pfam" id="PF00023">
    <property type="entry name" value="Ank"/>
    <property type="match status" value="1"/>
</dbReference>
<dbReference type="OrthoDB" id="539213at2759"/>
<proteinExistence type="predicted"/>
<evidence type="ECO:0000313" key="6">
    <source>
        <dbReference type="EMBL" id="OQO14169.1"/>
    </source>
</evidence>
<comment type="caution">
    <text evidence="6">The sequence shown here is derived from an EMBL/GenBank/DDBJ whole genome shotgun (WGS) entry which is preliminary data.</text>
</comment>
<dbReference type="PANTHER" id="PTHR24198">
    <property type="entry name" value="ANKYRIN REPEAT AND PROTEIN KINASE DOMAIN-CONTAINING PROTEIN"/>
    <property type="match status" value="1"/>
</dbReference>
<dbReference type="InParanoid" id="A0A1V8TS49"/>
<feature type="repeat" description="ANK" evidence="3">
    <location>
        <begin position="534"/>
        <end position="566"/>
    </location>
</feature>
<evidence type="ECO:0000313" key="7">
    <source>
        <dbReference type="Proteomes" id="UP000192596"/>
    </source>
</evidence>
<reference evidence="7" key="1">
    <citation type="submission" date="2017-03" db="EMBL/GenBank/DDBJ databases">
        <title>Genomes of endolithic fungi from Antarctica.</title>
        <authorList>
            <person name="Coleine C."/>
            <person name="Masonjones S."/>
            <person name="Stajich J.E."/>
        </authorList>
    </citation>
    <scope>NUCLEOTIDE SEQUENCE [LARGE SCALE GENOMIC DNA]</scope>
    <source>
        <strain evidence="7">CCFEE 5527</strain>
    </source>
</reference>
<feature type="region of interest" description="Disordered" evidence="4">
    <location>
        <begin position="316"/>
        <end position="421"/>
    </location>
</feature>
<accession>A0A1V8TS49</accession>
<name>A0A1V8TS49_9PEZI</name>
<dbReference type="AlphaFoldDB" id="A0A1V8TS49"/>
<dbReference type="Pfam" id="PF12796">
    <property type="entry name" value="Ank_2"/>
    <property type="match status" value="3"/>
</dbReference>
<feature type="repeat" description="ANK" evidence="3">
    <location>
        <begin position="825"/>
        <end position="857"/>
    </location>
</feature>
<dbReference type="Proteomes" id="UP000192596">
    <property type="component" value="Unassembled WGS sequence"/>
</dbReference>
<dbReference type="Gene3D" id="1.25.40.20">
    <property type="entry name" value="Ankyrin repeat-containing domain"/>
    <property type="match status" value="3"/>
</dbReference>
<protein>
    <submittedName>
        <fullName evidence="6">Uncharacterized protein</fullName>
    </submittedName>
</protein>
<keyword evidence="2 3" id="KW-0040">ANK repeat</keyword>
<feature type="repeat" description="ANK" evidence="3">
    <location>
        <begin position="733"/>
        <end position="765"/>
    </location>
</feature>
<organism evidence="6 7">
    <name type="scientific">Cryoendolithus antarcticus</name>
    <dbReference type="NCBI Taxonomy" id="1507870"/>
    <lineage>
        <taxon>Eukaryota</taxon>
        <taxon>Fungi</taxon>
        <taxon>Dikarya</taxon>
        <taxon>Ascomycota</taxon>
        <taxon>Pezizomycotina</taxon>
        <taxon>Dothideomycetes</taxon>
        <taxon>Dothideomycetidae</taxon>
        <taxon>Cladosporiales</taxon>
        <taxon>Cladosporiaceae</taxon>
        <taxon>Cryoendolithus</taxon>
    </lineage>
</organism>
<dbReference type="InterPro" id="IPR036770">
    <property type="entry name" value="Ankyrin_rpt-contain_sf"/>
</dbReference>
<dbReference type="SMART" id="SM00248">
    <property type="entry name" value="ANK"/>
    <property type="match status" value="11"/>
</dbReference>
<dbReference type="InterPro" id="IPR002110">
    <property type="entry name" value="Ankyrin_rpt"/>
</dbReference>
<evidence type="ECO:0000256" key="4">
    <source>
        <dbReference type="SAM" id="MobiDB-lite"/>
    </source>
</evidence>
<keyword evidence="1" id="KW-0677">Repeat</keyword>
<feature type="repeat" description="ANK" evidence="3">
    <location>
        <begin position="766"/>
        <end position="798"/>
    </location>
</feature>
<dbReference type="PRINTS" id="PR01415">
    <property type="entry name" value="ANKYRIN"/>
</dbReference>
<feature type="repeat" description="ANK" evidence="3">
    <location>
        <begin position="567"/>
        <end position="599"/>
    </location>
</feature>
<evidence type="ECO:0000256" key="3">
    <source>
        <dbReference type="PROSITE-ProRule" id="PRU00023"/>
    </source>
</evidence>
<dbReference type="SUPFAM" id="SSF48403">
    <property type="entry name" value="Ankyrin repeat"/>
    <property type="match status" value="2"/>
</dbReference>
<feature type="repeat" description="ANK" evidence="3">
    <location>
        <begin position="665"/>
        <end position="687"/>
    </location>
</feature>
<feature type="region of interest" description="Disordered" evidence="4">
    <location>
        <begin position="1002"/>
        <end position="1023"/>
    </location>
</feature>
<feature type="repeat" description="ANK" evidence="3">
    <location>
        <begin position="858"/>
        <end position="890"/>
    </location>
</feature>